<evidence type="ECO:0000256" key="1">
    <source>
        <dbReference type="SAM" id="MobiDB-lite"/>
    </source>
</evidence>
<organism evidence="2 3">
    <name type="scientific">Ignelater luminosus</name>
    <name type="common">Cucubano</name>
    <name type="synonym">Pyrophorus luminosus</name>
    <dbReference type="NCBI Taxonomy" id="2038154"/>
    <lineage>
        <taxon>Eukaryota</taxon>
        <taxon>Metazoa</taxon>
        <taxon>Ecdysozoa</taxon>
        <taxon>Arthropoda</taxon>
        <taxon>Hexapoda</taxon>
        <taxon>Insecta</taxon>
        <taxon>Pterygota</taxon>
        <taxon>Neoptera</taxon>
        <taxon>Endopterygota</taxon>
        <taxon>Coleoptera</taxon>
        <taxon>Polyphaga</taxon>
        <taxon>Elateriformia</taxon>
        <taxon>Elateroidea</taxon>
        <taxon>Elateridae</taxon>
        <taxon>Agrypninae</taxon>
        <taxon>Pyrophorini</taxon>
        <taxon>Ignelater</taxon>
    </lineage>
</organism>
<gene>
    <name evidence="2" type="ORF">ILUMI_26460</name>
</gene>
<comment type="caution">
    <text evidence="2">The sequence shown here is derived from an EMBL/GenBank/DDBJ whole genome shotgun (WGS) entry which is preliminary data.</text>
</comment>
<keyword evidence="3" id="KW-1185">Reference proteome</keyword>
<protein>
    <submittedName>
        <fullName evidence="2">Uncharacterized protein</fullName>
    </submittedName>
</protein>
<dbReference type="AlphaFoldDB" id="A0A8K0C3S0"/>
<dbReference type="Proteomes" id="UP000801492">
    <property type="component" value="Unassembled WGS sequence"/>
</dbReference>
<sequence length="187" mass="20875">MMRKSEGEEANKQNNNVTMMLTIIATGDIFVPPFFVFPQQVTDLDFIPAEHFKEPEPIAERSSPTNGVSQQQFIVLTQADSKPGPSSNITSTEPSKPGSSTVSAIFLKPRPSSPVTSITSKRTIVTNDFQKIMNQISPVTSSSKARLKRRKWRPEQIEVLTSSPYKNELLKKKRVAEEKKQVAAKKN</sequence>
<name>A0A8K0C3S0_IGNLU</name>
<feature type="region of interest" description="Disordered" evidence="1">
    <location>
        <begin position="78"/>
        <end position="107"/>
    </location>
</feature>
<evidence type="ECO:0000313" key="2">
    <source>
        <dbReference type="EMBL" id="KAF2879710.1"/>
    </source>
</evidence>
<feature type="compositionally biased region" description="Polar residues" evidence="1">
    <location>
        <begin position="78"/>
        <end position="103"/>
    </location>
</feature>
<proteinExistence type="predicted"/>
<dbReference type="EMBL" id="VTPC01091092">
    <property type="protein sequence ID" value="KAF2879710.1"/>
    <property type="molecule type" value="Genomic_DNA"/>
</dbReference>
<evidence type="ECO:0000313" key="3">
    <source>
        <dbReference type="Proteomes" id="UP000801492"/>
    </source>
</evidence>
<accession>A0A8K0C3S0</accession>
<reference evidence="2" key="1">
    <citation type="submission" date="2019-08" db="EMBL/GenBank/DDBJ databases">
        <title>The genome of the North American firefly Photinus pyralis.</title>
        <authorList>
            <consortium name="Photinus pyralis genome working group"/>
            <person name="Fallon T.R."/>
            <person name="Sander Lower S.E."/>
            <person name="Weng J.-K."/>
        </authorList>
    </citation>
    <scope>NUCLEOTIDE SEQUENCE</scope>
    <source>
        <strain evidence="2">TRF0915ILg1</strain>
        <tissue evidence="2">Whole body</tissue>
    </source>
</reference>